<dbReference type="Pfam" id="PF08031">
    <property type="entry name" value="BBE"/>
    <property type="match status" value="1"/>
</dbReference>
<dbReference type="InterPro" id="IPR050416">
    <property type="entry name" value="FAD-linked_Oxidoreductase"/>
</dbReference>
<dbReference type="PANTHER" id="PTHR42973:SF39">
    <property type="entry name" value="FAD-BINDING PCMH-TYPE DOMAIN-CONTAINING PROTEIN"/>
    <property type="match status" value="1"/>
</dbReference>
<keyword evidence="5 8" id="KW-0560">Oxidoreductase</keyword>
<organism evidence="8">
    <name type="scientific">Rosellinia necatrix</name>
    <name type="common">White root-rot fungus</name>
    <dbReference type="NCBI Taxonomy" id="77044"/>
    <lineage>
        <taxon>Eukaryota</taxon>
        <taxon>Fungi</taxon>
        <taxon>Dikarya</taxon>
        <taxon>Ascomycota</taxon>
        <taxon>Pezizomycotina</taxon>
        <taxon>Sordariomycetes</taxon>
        <taxon>Xylariomycetidae</taxon>
        <taxon>Xylariales</taxon>
        <taxon>Xylariaceae</taxon>
        <taxon>Rosellinia</taxon>
    </lineage>
</organism>
<evidence type="ECO:0000256" key="3">
    <source>
        <dbReference type="ARBA" id="ARBA00022630"/>
    </source>
</evidence>
<feature type="domain" description="FAD-binding PCMH-type" evidence="7">
    <location>
        <begin position="118"/>
        <end position="299"/>
    </location>
</feature>
<sequence length="592" mass="63428">MVFLARTLSALSLTLSLHSAYAGRGDCRNLPGNPGWPDAAAWSQLNATLGGQLITTVPQAEVCHAAPYNHYDPTACAELQSTWTQARTYVEKPAEFMNPYFQNLSCDPFSPINRTCELGNYAVYSINVTAAEHVIAGFDFARRNNIRLVVKTTGHDFMGKSTGKGALSLWMHNLKDKSIVQSYFDPNSTYTGPAARLGAGVTGGEADEFIGAAGYRVVAGECASVGFVGGYTQGGGHSLLSGAYGMSADNVLEWEVVNPQGKHLVATPSSNADLYWAISGGGGGTFGVVVSVTVTIHPDGQVASGSLRFDLAGSGSAGHDETAFWQAIESWFLSLPVFLGLDNTTAAGPRNSTALVAISSSTFLVFSITFPDQTVAQLESTMAPYLAQLDALNINYTLSATQYDSYINAFNSSADLGPLPWGNLPTTEVWTSRLLPASFVKNATAVADLVSVYRHAVQNDTFTVGCNVLAGAGAPAHPDNAVFPGWRDLATICNVLYQWDFRAALEENLAYKRELVSVLQPAIEAATPGTGVYLNEMDPWYQGDWKTEMYGANYDRLLDIKHAYDPDNLMWGLFAVGSDELTLDGSGRLCRA</sequence>
<evidence type="ECO:0000259" key="7">
    <source>
        <dbReference type="PROSITE" id="PS51387"/>
    </source>
</evidence>
<evidence type="ECO:0000256" key="2">
    <source>
        <dbReference type="ARBA" id="ARBA00005466"/>
    </source>
</evidence>
<keyword evidence="3" id="KW-0285">Flavoprotein</keyword>
<dbReference type="InterPro" id="IPR016169">
    <property type="entry name" value="FAD-bd_PCMH_sub2"/>
</dbReference>
<dbReference type="InterPro" id="IPR016164">
    <property type="entry name" value="FAD-linked_Oxase-like_C"/>
</dbReference>
<evidence type="ECO:0000313" key="8">
    <source>
        <dbReference type="EMBL" id="GAP93141.1"/>
    </source>
</evidence>
<dbReference type="OrthoDB" id="9983560at2759"/>
<dbReference type="Gene3D" id="3.40.462.20">
    <property type="match status" value="1"/>
</dbReference>
<keyword evidence="4" id="KW-0274">FAD</keyword>
<feature type="signal peptide" evidence="6">
    <location>
        <begin position="1"/>
        <end position="22"/>
    </location>
</feature>
<keyword evidence="9" id="KW-1185">Reference proteome</keyword>
<name>A0A1W2TWS8_ROSNE</name>
<dbReference type="InterPro" id="IPR012951">
    <property type="entry name" value="BBE"/>
</dbReference>
<feature type="chain" id="PRO_5010710705" evidence="6">
    <location>
        <begin position="23"/>
        <end position="592"/>
    </location>
</feature>
<dbReference type="SUPFAM" id="SSF55103">
    <property type="entry name" value="FAD-linked oxidases, C-terminal domain"/>
    <property type="match status" value="1"/>
</dbReference>
<dbReference type="Gene3D" id="3.30.465.10">
    <property type="match status" value="1"/>
</dbReference>
<dbReference type="InterPro" id="IPR036318">
    <property type="entry name" value="FAD-bd_PCMH-like_sf"/>
</dbReference>
<dbReference type="GO" id="GO:0008762">
    <property type="term" value="F:UDP-N-acetylmuramate dehydrogenase activity"/>
    <property type="evidence" value="ECO:0007669"/>
    <property type="project" value="UniProtKB-EC"/>
</dbReference>
<dbReference type="PANTHER" id="PTHR42973">
    <property type="entry name" value="BINDING OXIDOREDUCTASE, PUTATIVE (AFU_ORTHOLOGUE AFUA_1G17690)-RELATED"/>
    <property type="match status" value="1"/>
</dbReference>
<proteinExistence type="inferred from homology"/>
<keyword evidence="6" id="KW-0732">Signal</keyword>
<gene>
    <name evidence="8" type="ORF">SAMD00023353_11100030</name>
</gene>
<accession>A0A1W2TWS8</accession>
<comment type="similarity">
    <text evidence="2">Belongs to the oxygen-dependent FAD-linked oxidoreductase family.</text>
</comment>
<protein>
    <submittedName>
        <fullName evidence="8">Putative FAD-dependent isoamyl alcohol</fullName>
        <ecNumber evidence="8">1.3.1.98</ecNumber>
    </submittedName>
</protein>
<dbReference type="GO" id="GO:0071949">
    <property type="term" value="F:FAD binding"/>
    <property type="evidence" value="ECO:0007669"/>
    <property type="project" value="InterPro"/>
</dbReference>
<dbReference type="EC" id="1.3.1.98" evidence="8"/>
<evidence type="ECO:0000256" key="1">
    <source>
        <dbReference type="ARBA" id="ARBA00001974"/>
    </source>
</evidence>
<evidence type="ECO:0000256" key="5">
    <source>
        <dbReference type="ARBA" id="ARBA00023002"/>
    </source>
</evidence>
<dbReference type="STRING" id="77044.A0A1W2TWS8"/>
<dbReference type="Pfam" id="PF01565">
    <property type="entry name" value="FAD_binding_4"/>
    <property type="match status" value="1"/>
</dbReference>
<evidence type="ECO:0000313" key="9">
    <source>
        <dbReference type="Proteomes" id="UP000054516"/>
    </source>
</evidence>
<dbReference type="InterPro" id="IPR016166">
    <property type="entry name" value="FAD-bd_PCMH"/>
</dbReference>
<dbReference type="Proteomes" id="UP000054516">
    <property type="component" value="Unassembled WGS sequence"/>
</dbReference>
<dbReference type="OMA" id="LNEMDPW"/>
<comment type="cofactor">
    <cofactor evidence="1">
        <name>FAD</name>
        <dbReference type="ChEBI" id="CHEBI:57692"/>
    </cofactor>
</comment>
<dbReference type="PROSITE" id="PS51387">
    <property type="entry name" value="FAD_PCMH"/>
    <property type="match status" value="1"/>
</dbReference>
<dbReference type="AlphaFoldDB" id="A0A1W2TWS8"/>
<reference evidence="8" key="1">
    <citation type="submission" date="2016-03" db="EMBL/GenBank/DDBJ databases">
        <title>Draft genome sequence of Rosellinia necatrix.</title>
        <authorList>
            <person name="Kanematsu S."/>
        </authorList>
    </citation>
    <scope>NUCLEOTIDE SEQUENCE [LARGE SCALE GENOMIC DNA]</scope>
    <source>
        <strain evidence="8">W97</strain>
    </source>
</reference>
<dbReference type="EMBL" id="DF977556">
    <property type="protein sequence ID" value="GAP93141.1"/>
    <property type="molecule type" value="Genomic_DNA"/>
</dbReference>
<evidence type="ECO:0000256" key="4">
    <source>
        <dbReference type="ARBA" id="ARBA00022827"/>
    </source>
</evidence>
<dbReference type="SUPFAM" id="SSF56176">
    <property type="entry name" value="FAD-binding/transporter-associated domain-like"/>
    <property type="match status" value="1"/>
</dbReference>
<evidence type="ECO:0000256" key="6">
    <source>
        <dbReference type="SAM" id="SignalP"/>
    </source>
</evidence>
<dbReference type="InterPro" id="IPR006094">
    <property type="entry name" value="Oxid_FAD_bind_N"/>
</dbReference>